<dbReference type="Proteomes" id="UP001176961">
    <property type="component" value="Unassembled WGS sequence"/>
</dbReference>
<reference evidence="3" key="1">
    <citation type="submission" date="2023-07" db="EMBL/GenBank/DDBJ databases">
        <authorList>
            <consortium name="CYATHOMIX"/>
        </authorList>
    </citation>
    <scope>NUCLEOTIDE SEQUENCE</scope>
    <source>
        <strain evidence="3">N/A</strain>
    </source>
</reference>
<evidence type="ECO:0000259" key="2">
    <source>
        <dbReference type="Pfam" id="PF04155"/>
    </source>
</evidence>
<feature type="domain" description="Ground-like" evidence="2">
    <location>
        <begin position="204"/>
        <end position="286"/>
    </location>
</feature>
<gene>
    <name evidence="3" type="ORF">CYNAS_LOCUS13139</name>
</gene>
<dbReference type="Pfam" id="PF04155">
    <property type="entry name" value="Ground-like"/>
    <property type="match status" value="1"/>
</dbReference>
<dbReference type="InterPro" id="IPR007284">
    <property type="entry name" value="Ground-like_dom"/>
</dbReference>
<dbReference type="PANTHER" id="PTHR31967:SF14">
    <property type="entry name" value="GROUND-LIKE DOMAIN-CONTAINING PROTEIN"/>
    <property type="match status" value="1"/>
</dbReference>
<organism evidence="3 4">
    <name type="scientific">Cylicocyclus nassatus</name>
    <name type="common">Nematode worm</name>
    <dbReference type="NCBI Taxonomy" id="53992"/>
    <lineage>
        <taxon>Eukaryota</taxon>
        <taxon>Metazoa</taxon>
        <taxon>Ecdysozoa</taxon>
        <taxon>Nematoda</taxon>
        <taxon>Chromadorea</taxon>
        <taxon>Rhabditida</taxon>
        <taxon>Rhabditina</taxon>
        <taxon>Rhabditomorpha</taxon>
        <taxon>Strongyloidea</taxon>
        <taxon>Strongylidae</taxon>
        <taxon>Cylicocyclus</taxon>
    </lineage>
</organism>
<sequence>MYQPIQSGRQGYKELKEVRNGLEHGKPVMRLLLSLLAIVATSYQEETTKKPVHEGNTPLQQHRGQGVVKKPHRDRQFQIQGVDVREDRRKALASRIKRQYGQPASSYNYGAEAMSYYEQHEPSRQTPRPTPPTAPNRQTPPPQTTRQTAPPASVPPTTTTPSPAYPSPVEDHNRIGGVRTNVARYYYPPRRAVPHSQCFYNPSGYVCCNQELNDLMVNTYNELEARPKFHTCNVQAIVNTLQQRLEARFNETFETVASYDDFAQKVHFRGDLICKVETNGRYLLAYVAARGVQEPQLPPLGDLVRLGPVTEEQHNFSKVRSIRI</sequence>
<comment type="caution">
    <text evidence="3">The sequence shown here is derived from an EMBL/GenBank/DDBJ whole genome shotgun (WGS) entry which is preliminary data.</text>
</comment>
<accession>A0AA36GZB7</accession>
<evidence type="ECO:0000313" key="3">
    <source>
        <dbReference type="EMBL" id="CAJ0601156.1"/>
    </source>
</evidence>
<feature type="compositionally biased region" description="Pro residues" evidence="1">
    <location>
        <begin position="128"/>
        <end position="143"/>
    </location>
</feature>
<evidence type="ECO:0000256" key="1">
    <source>
        <dbReference type="SAM" id="MobiDB-lite"/>
    </source>
</evidence>
<feature type="region of interest" description="Disordered" evidence="1">
    <location>
        <begin position="118"/>
        <end position="175"/>
    </location>
</feature>
<name>A0AA36GZB7_CYLNA</name>
<proteinExistence type="predicted"/>
<evidence type="ECO:0000313" key="4">
    <source>
        <dbReference type="Proteomes" id="UP001176961"/>
    </source>
</evidence>
<dbReference type="PANTHER" id="PTHR31967">
    <property type="entry name" value="GROUNDHOG (HEDGEHOG-LIKE FAMILY)-RELATED"/>
    <property type="match status" value="1"/>
</dbReference>
<protein>
    <recommendedName>
        <fullName evidence="2">Ground-like domain-containing protein</fullName>
    </recommendedName>
</protein>
<dbReference type="AlphaFoldDB" id="A0AA36GZB7"/>
<keyword evidence="4" id="KW-1185">Reference proteome</keyword>
<dbReference type="EMBL" id="CATQJL010000305">
    <property type="protein sequence ID" value="CAJ0601156.1"/>
    <property type="molecule type" value="Genomic_DNA"/>
</dbReference>
<feature type="compositionally biased region" description="Low complexity" evidence="1">
    <location>
        <begin position="144"/>
        <end position="162"/>
    </location>
</feature>
<feature type="region of interest" description="Disordered" evidence="1">
    <location>
        <begin position="46"/>
        <end position="83"/>
    </location>
</feature>